<organism evidence="10 11">
    <name type="scientific">Clavelina lepadiformis</name>
    <name type="common">Light-bulb sea squirt</name>
    <name type="synonym">Ascidia lepadiformis</name>
    <dbReference type="NCBI Taxonomy" id="159417"/>
    <lineage>
        <taxon>Eukaryota</taxon>
        <taxon>Metazoa</taxon>
        <taxon>Chordata</taxon>
        <taxon>Tunicata</taxon>
        <taxon>Ascidiacea</taxon>
        <taxon>Aplousobranchia</taxon>
        <taxon>Clavelinidae</taxon>
        <taxon>Clavelina</taxon>
    </lineage>
</organism>
<evidence type="ECO:0000256" key="1">
    <source>
        <dbReference type="ARBA" id="ARBA00004167"/>
    </source>
</evidence>
<feature type="disulfide bond" evidence="9">
    <location>
        <begin position="123"/>
        <end position="135"/>
    </location>
</feature>
<dbReference type="EMBL" id="CAWYQH010000097">
    <property type="protein sequence ID" value="CAK8683227.1"/>
    <property type="molecule type" value="Genomic_DNA"/>
</dbReference>
<evidence type="ECO:0000256" key="4">
    <source>
        <dbReference type="ARBA" id="ARBA00022989"/>
    </source>
</evidence>
<comment type="caution">
    <text evidence="10">The sequence shown here is derived from an EMBL/GenBank/DDBJ whole genome shotgun (WGS) entry which is preliminary data.</text>
</comment>
<accession>A0ABP0FUD7</accession>
<comment type="subcellular location">
    <subcellularLocation>
        <location evidence="1">Membrane</location>
        <topology evidence="1">Single-pass membrane protein</topology>
    </subcellularLocation>
</comment>
<dbReference type="InterPro" id="IPR051221">
    <property type="entry name" value="LDLR-related"/>
</dbReference>
<proteinExistence type="predicted"/>
<dbReference type="SUPFAM" id="SSF57424">
    <property type="entry name" value="LDL receptor-like module"/>
    <property type="match status" value="4"/>
</dbReference>
<keyword evidence="3" id="KW-0677">Repeat</keyword>
<evidence type="ECO:0000256" key="2">
    <source>
        <dbReference type="ARBA" id="ARBA00022692"/>
    </source>
</evidence>
<name>A0ABP0FUD7_CLALP</name>
<evidence type="ECO:0000256" key="3">
    <source>
        <dbReference type="ARBA" id="ARBA00022737"/>
    </source>
</evidence>
<keyword evidence="4" id="KW-1133">Transmembrane helix</keyword>
<dbReference type="InterPro" id="IPR036055">
    <property type="entry name" value="LDL_receptor-like_sf"/>
</dbReference>
<dbReference type="Gene3D" id="4.10.400.10">
    <property type="entry name" value="Low-density Lipoprotein Receptor"/>
    <property type="match status" value="3"/>
</dbReference>
<feature type="disulfide bond" evidence="9">
    <location>
        <begin position="100"/>
        <end position="115"/>
    </location>
</feature>
<dbReference type="InterPro" id="IPR002172">
    <property type="entry name" value="LDrepeatLR_classA_rpt"/>
</dbReference>
<feature type="disulfide bond" evidence="9">
    <location>
        <begin position="81"/>
        <end position="93"/>
    </location>
</feature>
<dbReference type="Proteomes" id="UP001642483">
    <property type="component" value="Unassembled WGS sequence"/>
</dbReference>
<feature type="disulfide bond" evidence="9">
    <location>
        <begin position="187"/>
        <end position="205"/>
    </location>
</feature>
<gene>
    <name evidence="10" type="ORF">CVLEPA_LOCUS14321</name>
</gene>
<evidence type="ECO:0000313" key="11">
    <source>
        <dbReference type="Proteomes" id="UP001642483"/>
    </source>
</evidence>
<keyword evidence="5" id="KW-0472">Membrane</keyword>
<dbReference type="SMART" id="SM00192">
    <property type="entry name" value="LDLa"/>
    <property type="match status" value="4"/>
</dbReference>
<feature type="disulfide bond" evidence="9">
    <location>
        <begin position="130"/>
        <end position="148"/>
    </location>
</feature>
<comment type="caution">
    <text evidence="9">Lacks conserved residue(s) required for the propagation of feature annotation.</text>
</comment>
<dbReference type="PROSITE" id="PS50068">
    <property type="entry name" value="LDLRA_2"/>
    <property type="match status" value="4"/>
</dbReference>
<evidence type="ECO:0000256" key="9">
    <source>
        <dbReference type="PROSITE-ProRule" id="PRU00124"/>
    </source>
</evidence>
<dbReference type="PRINTS" id="PR00261">
    <property type="entry name" value="LDLRECEPTOR"/>
</dbReference>
<evidence type="ECO:0000256" key="5">
    <source>
        <dbReference type="ARBA" id="ARBA00023136"/>
    </source>
</evidence>
<keyword evidence="6 9" id="KW-1015">Disulfide bond</keyword>
<feature type="disulfide bond" evidence="9">
    <location>
        <begin position="199"/>
        <end position="214"/>
    </location>
</feature>
<dbReference type="Pfam" id="PF00057">
    <property type="entry name" value="Ldl_recept_a"/>
    <property type="match status" value="4"/>
</dbReference>
<evidence type="ECO:0000256" key="6">
    <source>
        <dbReference type="ARBA" id="ARBA00023157"/>
    </source>
</evidence>
<reference evidence="10 11" key="1">
    <citation type="submission" date="2024-02" db="EMBL/GenBank/DDBJ databases">
        <authorList>
            <person name="Daric V."/>
            <person name="Darras S."/>
        </authorList>
    </citation>
    <scope>NUCLEOTIDE SEQUENCE [LARGE SCALE GENOMIC DNA]</scope>
</reference>
<keyword evidence="8" id="KW-0325">Glycoprotein</keyword>
<dbReference type="InterPro" id="IPR023415">
    <property type="entry name" value="LDLR_class-A_CS"/>
</dbReference>
<sequence length="317" mass="34236">MLTMFADDGDEYGGYDGDYNYGTDDCLGDEYTCPSDGFCIQSSMVCDGFKDCADGSDENCTESTTAVSSTATTEDYSYPACGSNEFHCGGGICTALANVCNGIKECPNGLDEEDCDYVDYEACSPEEFKCQNGVCIHKSALCDGIHDCDDGSDENNCTARSTEPSVVSTTASDYYDYDDCEGNEFHCGSGVCIPTTSLCDNVHDCHDGSDETDCPFNKDNTTSSTPRSSSNLIDVTTHAAATTATPTHDSTTLSATDKQCLYEGARYPAGVFLYQQSSARKRHSALLVTRKLTFNNSCYKLYGSFLLSQWTTFALEE</sequence>
<feature type="disulfide bond" evidence="9">
    <location>
        <begin position="142"/>
        <end position="157"/>
    </location>
</feature>
<keyword evidence="7" id="KW-0675">Receptor</keyword>
<keyword evidence="11" id="KW-1185">Reference proteome</keyword>
<evidence type="ECO:0000256" key="7">
    <source>
        <dbReference type="ARBA" id="ARBA00023170"/>
    </source>
</evidence>
<evidence type="ECO:0000313" key="10">
    <source>
        <dbReference type="EMBL" id="CAK8683227.1"/>
    </source>
</evidence>
<feature type="disulfide bond" evidence="9">
    <location>
        <begin position="180"/>
        <end position="192"/>
    </location>
</feature>
<keyword evidence="2" id="KW-0812">Transmembrane</keyword>
<dbReference type="PROSITE" id="PS01209">
    <property type="entry name" value="LDLRA_1"/>
    <property type="match status" value="2"/>
</dbReference>
<feature type="disulfide bond" evidence="9">
    <location>
        <begin position="88"/>
        <end position="106"/>
    </location>
</feature>
<dbReference type="PANTHER" id="PTHR22722">
    <property type="entry name" value="LOW-DENSITY LIPOPROTEIN RECEPTOR-RELATED PROTEIN 2-RELATED"/>
    <property type="match status" value="1"/>
</dbReference>
<dbReference type="Gene3D" id="2.40.128.620">
    <property type="match status" value="1"/>
</dbReference>
<dbReference type="CDD" id="cd00112">
    <property type="entry name" value="LDLa"/>
    <property type="match status" value="4"/>
</dbReference>
<evidence type="ECO:0000256" key="8">
    <source>
        <dbReference type="ARBA" id="ARBA00023180"/>
    </source>
</evidence>
<protein>
    <submittedName>
        <fullName evidence="10">Uncharacterized protein</fullName>
    </submittedName>
</protein>
<dbReference type="PANTHER" id="PTHR22722:SF5">
    <property type="entry name" value="LOW-DENSITY LIPOPROTEIN RECEPTOR-RELATED PROTEIN 1B"/>
    <property type="match status" value="1"/>
</dbReference>